<reference evidence="2 3" key="1">
    <citation type="submission" date="2024-02" db="EMBL/GenBank/DDBJ databases">
        <authorList>
            <person name="Daric V."/>
            <person name="Darras S."/>
        </authorList>
    </citation>
    <scope>NUCLEOTIDE SEQUENCE [LARGE SCALE GENOMIC DNA]</scope>
</reference>
<protein>
    <recommendedName>
        <fullName evidence="1">Protein-PII uridylyltransferase N-terminal domain-containing protein</fullName>
    </recommendedName>
</protein>
<accession>A0ABP0GS07</accession>
<evidence type="ECO:0000259" key="1">
    <source>
        <dbReference type="Pfam" id="PF03445"/>
    </source>
</evidence>
<dbReference type="SUPFAM" id="SSF48452">
    <property type="entry name" value="TPR-like"/>
    <property type="match status" value="1"/>
</dbReference>
<keyword evidence="3" id="KW-1185">Reference proteome</keyword>
<feature type="domain" description="Protein-PII uridylyltransferase N-terminal" evidence="1">
    <location>
        <begin position="149"/>
        <end position="221"/>
    </location>
</feature>
<name>A0ABP0GS07_CLALP</name>
<dbReference type="Pfam" id="PF03445">
    <property type="entry name" value="DUF294"/>
    <property type="match status" value="1"/>
</dbReference>
<dbReference type="InterPro" id="IPR005105">
    <property type="entry name" value="GlnD_Uridyltrans_N"/>
</dbReference>
<gene>
    <name evidence="2" type="ORF">CVLEPA_LOCUS27888</name>
</gene>
<dbReference type="EMBL" id="CAWYQH010000141">
    <property type="protein sequence ID" value="CAK8694522.1"/>
    <property type="molecule type" value="Genomic_DNA"/>
</dbReference>
<evidence type="ECO:0000313" key="3">
    <source>
        <dbReference type="Proteomes" id="UP001642483"/>
    </source>
</evidence>
<organism evidence="2 3">
    <name type="scientific">Clavelina lepadiformis</name>
    <name type="common">Light-bulb sea squirt</name>
    <name type="synonym">Ascidia lepadiformis</name>
    <dbReference type="NCBI Taxonomy" id="159417"/>
    <lineage>
        <taxon>Eukaryota</taxon>
        <taxon>Metazoa</taxon>
        <taxon>Chordata</taxon>
        <taxon>Tunicata</taxon>
        <taxon>Ascidiacea</taxon>
        <taxon>Aplousobranchia</taxon>
        <taxon>Clavelinidae</taxon>
        <taxon>Clavelina</taxon>
    </lineage>
</organism>
<evidence type="ECO:0000313" key="2">
    <source>
        <dbReference type="EMBL" id="CAK8694522.1"/>
    </source>
</evidence>
<dbReference type="PANTHER" id="PTHR19959:SF119">
    <property type="entry name" value="FUNGAL LIPASE-LIKE DOMAIN-CONTAINING PROTEIN"/>
    <property type="match status" value="1"/>
</dbReference>
<sequence>MEQASLLSEKLDLPELELARKLKSFCNEKGKEKDIFLTAPILQELGEIYGKKKDKLSLIRAAGLLNAVLVRQPKNVSAEADLEKLYSRVLQMAKAAQSTSACISTVVYEVAQKIENMRQKTKQSLKVLEKIPFTTKPDILTEMETTRIKDIRSLQNIVSEMFVDVMDYICKKCVEILGKKPCNFVLIGMGSLARGEVTPYSDFESVIVLKEGVQLEESYGETLEYFRWHSVLFQIILVSLKETILRFLSIPGLNDSSKPAEDWFFDEYTPCGICPDGFAAHACKNPLGRQEPTKNKPWITELIKPVHDMVTYLDEDTEAKKEYFLGDLLTKTCFVSGDRGVYEDFTEQVRLKLKTNLTQKCFNYDFVIQQIRKNLKTFDTSTKLDQLFFGKNCDIKRVVYRSTTIFISALGRIFSVEDCSSFDIVDRLEEKKIIAQETAHSLKYALAIACQVRLAVYMSEGGQDDMVGQDDYYDYNDNRVTDKVLEIVGERSTVDYFTIALSLQDSMKVEQNLENFNLNIVMKPSTKFIILHLLKMYDPLIKEWKAYTSAAVGDENDLQIRFYVALTQHMLGNYAEALEMFQRLNQAHIVNPTIKKDVLVETGRLYMELKRYDDAINYMESTRPKIESLQISEGRKLNLLSMNGHFMGQCNVELKRFEKALSCFQQALKDLHQSDVAGQESGEIRWLLALVEISRCSRKLGSLEEALARSLEALAIGKRNKFPAALMGECYKAIGKCYFVKDCYDNAFEYFSEDLKVRMALAPAEKQETDKGILSAKKLIAACQVKLQDPGSIQ</sequence>
<dbReference type="Gene3D" id="1.25.40.10">
    <property type="entry name" value="Tetratricopeptide repeat domain"/>
    <property type="match status" value="2"/>
</dbReference>
<dbReference type="InterPro" id="IPR011990">
    <property type="entry name" value="TPR-like_helical_dom_sf"/>
</dbReference>
<dbReference type="PANTHER" id="PTHR19959">
    <property type="entry name" value="KINESIN LIGHT CHAIN"/>
    <property type="match status" value="1"/>
</dbReference>
<comment type="caution">
    <text evidence="2">The sequence shown here is derived from an EMBL/GenBank/DDBJ whole genome shotgun (WGS) entry which is preliminary data.</text>
</comment>
<dbReference type="Proteomes" id="UP001642483">
    <property type="component" value="Unassembled WGS sequence"/>
</dbReference>
<proteinExistence type="predicted"/>